<dbReference type="NCBIfam" id="TIGR00152">
    <property type="entry name" value="dephospho-CoA kinase"/>
    <property type="match status" value="1"/>
</dbReference>
<keyword evidence="3" id="KW-0963">Cytoplasm</keyword>
<dbReference type="EMBL" id="DXCL01000026">
    <property type="protein sequence ID" value="HIZ03659.1"/>
    <property type="molecule type" value="Genomic_DNA"/>
</dbReference>
<keyword evidence="1 3" id="KW-0547">Nucleotide-binding</keyword>
<comment type="similarity">
    <text evidence="3">Belongs to the CoaE family.</text>
</comment>
<dbReference type="PANTHER" id="PTHR10695:SF46">
    <property type="entry name" value="BIFUNCTIONAL COENZYME A SYNTHASE-RELATED"/>
    <property type="match status" value="1"/>
</dbReference>
<dbReference type="GO" id="GO:0005524">
    <property type="term" value="F:ATP binding"/>
    <property type="evidence" value="ECO:0007669"/>
    <property type="project" value="UniProtKB-UniRule"/>
</dbReference>
<keyword evidence="2 3" id="KW-0067">ATP-binding</keyword>
<dbReference type="GO" id="GO:0004140">
    <property type="term" value="F:dephospho-CoA kinase activity"/>
    <property type="evidence" value="ECO:0007669"/>
    <property type="project" value="UniProtKB-UniRule"/>
</dbReference>
<comment type="function">
    <text evidence="3">Catalyzes the phosphorylation of the 3'-hydroxyl group of dephosphocoenzyme A to form coenzyme A.</text>
</comment>
<dbReference type="PANTHER" id="PTHR10695">
    <property type="entry name" value="DEPHOSPHO-COA KINASE-RELATED"/>
    <property type="match status" value="1"/>
</dbReference>
<protein>
    <recommendedName>
        <fullName evidence="3 4">Dephospho-CoA kinase</fullName>
        <ecNumber evidence="3 4">2.7.1.24</ecNumber>
    </recommendedName>
    <alternativeName>
        <fullName evidence="3">Dephosphocoenzyme A kinase</fullName>
    </alternativeName>
</protein>
<reference evidence="5" key="2">
    <citation type="submission" date="2021-04" db="EMBL/GenBank/DDBJ databases">
        <authorList>
            <person name="Gilroy R."/>
        </authorList>
    </citation>
    <scope>NUCLEOTIDE SEQUENCE</scope>
    <source>
        <strain evidence="5">CHK187-5294</strain>
    </source>
</reference>
<sequence>MKQNNGKIYTAVTGGIGSGKSTVMRFIAELGYPVLSADEAARNIYDEAEVLLQMRERFSDCFTDGAVDRNKVSSAVFKNRDRLNELNEITHPAIMKKIFSSAEREDGRFIFFEIPLLFEGGFEKLFDHVIVLMRDKKTRIAAVEARDGLSGAEVAARIKNQFNYEKNLSNGHTVIYNDGDIASLYNKVSEAVRKIVAEES</sequence>
<evidence type="ECO:0000256" key="2">
    <source>
        <dbReference type="ARBA" id="ARBA00022840"/>
    </source>
</evidence>
<keyword evidence="3" id="KW-0173">Coenzyme A biosynthesis</keyword>
<comment type="caution">
    <text evidence="5">The sequence shown here is derived from an EMBL/GenBank/DDBJ whole genome shotgun (WGS) entry which is preliminary data.</text>
</comment>
<gene>
    <name evidence="3 5" type="primary">coaE</name>
    <name evidence="5" type="ORF">H9727_05170</name>
</gene>
<dbReference type="InterPro" id="IPR001977">
    <property type="entry name" value="Depp_CoAkinase"/>
</dbReference>
<dbReference type="Proteomes" id="UP000824132">
    <property type="component" value="Unassembled WGS sequence"/>
</dbReference>
<keyword evidence="3 5" id="KW-0418">Kinase</keyword>
<dbReference type="Gene3D" id="3.40.50.300">
    <property type="entry name" value="P-loop containing nucleotide triphosphate hydrolases"/>
    <property type="match status" value="1"/>
</dbReference>
<dbReference type="CDD" id="cd02022">
    <property type="entry name" value="DPCK"/>
    <property type="match status" value="1"/>
</dbReference>
<comment type="subcellular location">
    <subcellularLocation>
        <location evidence="3">Cytoplasm</location>
    </subcellularLocation>
</comment>
<dbReference type="AlphaFoldDB" id="A0A9D2CZE2"/>
<organism evidence="5 6">
    <name type="scientific">Candidatus Borkfalkia avistercoris</name>
    <dbReference type="NCBI Taxonomy" id="2838504"/>
    <lineage>
        <taxon>Bacteria</taxon>
        <taxon>Bacillati</taxon>
        <taxon>Bacillota</taxon>
        <taxon>Clostridia</taxon>
        <taxon>Christensenellales</taxon>
        <taxon>Christensenellaceae</taxon>
        <taxon>Candidatus Borkfalkia</taxon>
    </lineage>
</organism>
<keyword evidence="3 5" id="KW-0808">Transferase</keyword>
<name>A0A9D2CZE2_9FIRM</name>
<dbReference type="PROSITE" id="PS51219">
    <property type="entry name" value="DPCK"/>
    <property type="match status" value="1"/>
</dbReference>
<evidence type="ECO:0000313" key="6">
    <source>
        <dbReference type="Proteomes" id="UP000824132"/>
    </source>
</evidence>
<dbReference type="HAMAP" id="MF_00376">
    <property type="entry name" value="Dephospho_CoA_kinase"/>
    <property type="match status" value="1"/>
</dbReference>
<comment type="pathway">
    <text evidence="3">Cofactor biosynthesis; coenzyme A biosynthesis; CoA from (R)-pantothenate: step 5/5.</text>
</comment>
<feature type="binding site" evidence="3">
    <location>
        <begin position="17"/>
        <end position="22"/>
    </location>
    <ligand>
        <name>ATP</name>
        <dbReference type="ChEBI" id="CHEBI:30616"/>
    </ligand>
</feature>
<dbReference type="GO" id="GO:0015937">
    <property type="term" value="P:coenzyme A biosynthetic process"/>
    <property type="evidence" value="ECO:0007669"/>
    <property type="project" value="UniProtKB-UniRule"/>
</dbReference>
<dbReference type="InterPro" id="IPR027417">
    <property type="entry name" value="P-loop_NTPase"/>
</dbReference>
<dbReference type="GO" id="GO:0005737">
    <property type="term" value="C:cytoplasm"/>
    <property type="evidence" value="ECO:0007669"/>
    <property type="project" value="UniProtKB-SubCell"/>
</dbReference>
<reference evidence="5" key="1">
    <citation type="journal article" date="2021" name="PeerJ">
        <title>Extensive microbial diversity within the chicken gut microbiome revealed by metagenomics and culture.</title>
        <authorList>
            <person name="Gilroy R."/>
            <person name="Ravi A."/>
            <person name="Getino M."/>
            <person name="Pursley I."/>
            <person name="Horton D.L."/>
            <person name="Alikhan N.F."/>
            <person name="Baker D."/>
            <person name="Gharbi K."/>
            <person name="Hall N."/>
            <person name="Watson M."/>
            <person name="Adriaenssens E.M."/>
            <person name="Foster-Nyarko E."/>
            <person name="Jarju S."/>
            <person name="Secka A."/>
            <person name="Antonio M."/>
            <person name="Oren A."/>
            <person name="Chaudhuri R.R."/>
            <person name="La Ragione R."/>
            <person name="Hildebrand F."/>
            <person name="Pallen M.J."/>
        </authorList>
    </citation>
    <scope>NUCLEOTIDE SEQUENCE</scope>
    <source>
        <strain evidence="5">CHK187-5294</strain>
    </source>
</reference>
<comment type="catalytic activity">
    <reaction evidence="3">
        <text>3'-dephospho-CoA + ATP = ADP + CoA + H(+)</text>
        <dbReference type="Rhea" id="RHEA:18245"/>
        <dbReference type="ChEBI" id="CHEBI:15378"/>
        <dbReference type="ChEBI" id="CHEBI:30616"/>
        <dbReference type="ChEBI" id="CHEBI:57287"/>
        <dbReference type="ChEBI" id="CHEBI:57328"/>
        <dbReference type="ChEBI" id="CHEBI:456216"/>
        <dbReference type="EC" id="2.7.1.24"/>
    </reaction>
</comment>
<accession>A0A9D2CZE2</accession>
<dbReference type="EC" id="2.7.1.24" evidence="3 4"/>
<proteinExistence type="inferred from homology"/>
<dbReference type="SUPFAM" id="SSF52540">
    <property type="entry name" value="P-loop containing nucleoside triphosphate hydrolases"/>
    <property type="match status" value="1"/>
</dbReference>
<dbReference type="Pfam" id="PF01121">
    <property type="entry name" value="CoaE"/>
    <property type="match status" value="1"/>
</dbReference>
<evidence type="ECO:0000313" key="5">
    <source>
        <dbReference type="EMBL" id="HIZ03659.1"/>
    </source>
</evidence>
<evidence type="ECO:0000256" key="3">
    <source>
        <dbReference type="HAMAP-Rule" id="MF_00376"/>
    </source>
</evidence>
<evidence type="ECO:0000256" key="1">
    <source>
        <dbReference type="ARBA" id="ARBA00022741"/>
    </source>
</evidence>
<evidence type="ECO:0000256" key="4">
    <source>
        <dbReference type="NCBIfam" id="TIGR00152"/>
    </source>
</evidence>